<dbReference type="Proteomes" id="UP001283361">
    <property type="component" value="Unassembled WGS sequence"/>
</dbReference>
<name>A0AAE0ZYL3_9GAST</name>
<evidence type="ECO:0000313" key="1">
    <source>
        <dbReference type="EMBL" id="KAK3777326.1"/>
    </source>
</evidence>
<reference evidence="1" key="1">
    <citation type="journal article" date="2023" name="G3 (Bethesda)">
        <title>A reference genome for the long-term kleptoplast-retaining sea slug Elysia crispata morphotype clarki.</title>
        <authorList>
            <person name="Eastman K.E."/>
            <person name="Pendleton A.L."/>
            <person name="Shaikh M.A."/>
            <person name="Suttiyut T."/>
            <person name="Ogas R."/>
            <person name="Tomko P."/>
            <person name="Gavelis G."/>
            <person name="Widhalm J.R."/>
            <person name="Wisecaver J.H."/>
        </authorList>
    </citation>
    <scope>NUCLEOTIDE SEQUENCE</scope>
    <source>
        <strain evidence="1">ECLA1</strain>
    </source>
</reference>
<comment type="caution">
    <text evidence="1">The sequence shown here is derived from an EMBL/GenBank/DDBJ whole genome shotgun (WGS) entry which is preliminary data.</text>
</comment>
<proteinExistence type="predicted"/>
<protein>
    <submittedName>
        <fullName evidence="1">Uncharacterized protein</fullName>
    </submittedName>
</protein>
<organism evidence="1 2">
    <name type="scientific">Elysia crispata</name>
    <name type="common">lettuce slug</name>
    <dbReference type="NCBI Taxonomy" id="231223"/>
    <lineage>
        <taxon>Eukaryota</taxon>
        <taxon>Metazoa</taxon>
        <taxon>Spiralia</taxon>
        <taxon>Lophotrochozoa</taxon>
        <taxon>Mollusca</taxon>
        <taxon>Gastropoda</taxon>
        <taxon>Heterobranchia</taxon>
        <taxon>Euthyneura</taxon>
        <taxon>Panpulmonata</taxon>
        <taxon>Sacoglossa</taxon>
        <taxon>Placobranchoidea</taxon>
        <taxon>Plakobranchidae</taxon>
        <taxon>Elysia</taxon>
    </lineage>
</organism>
<dbReference type="EMBL" id="JAWDGP010003089">
    <property type="protein sequence ID" value="KAK3777326.1"/>
    <property type="molecule type" value="Genomic_DNA"/>
</dbReference>
<accession>A0AAE0ZYL3</accession>
<dbReference type="AlphaFoldDB" id="A0AAE0ZYL3"/>
<keyword evidence="2" id="KW-1185">Reference proteome</keyword>
<evidence type="ECO:0000313" key="2">
    <source>
        <dbReference type="Proteomes" id="UP001283361"/>
    </source>
</evidence>
<gene>
    <name evidence="1" type="ORF">RRG08_013954</name>
</gene>
<sequence length="120" mass="13948">MGYCTVQRIRASYFTHVQWHIPLFSVSGPAILPTFNMILHWSAYQGQLFYLRPTEYCTVQRIKASYFTHVQWDIALFSVSRPTILPTPNGILHCSAYQGELFYPRPTGYCIGQRFQTHVL</sequence>